<keyword evidence="1" id="KW-0812">Transmembrane</keyword>
<keyword evidence="1" id="KW-0472">Membrane</keyword>
<proteinExistence type="predicted"/>
<evidence type="ECO:0000313" key="2">
    <source>
        <dbReference type="EMBL" id="MYN44765.1"/>
    </source>
</evidence>
<feature type="transmembrane region" description="Helical" evidence="1">
    <location>
        <begin position="13"/>
        <end position="38"/>
    </location>
</feature>
<evidence type="ECO:0000313" key="3">
    <source>
        <dbReference type="Proteomes" id="UP000444316"/>
    </source>
</evidence>
<keyword evidence="1" id="KW-1133">Transmembrane helix</keyword>
<organism evidence="2 3">
    <name type="scientific">Duganella fentianensis</name>
    <dbReference type="NCBI Taxonomy" id="2692177"/>
    <lineage>
        <taxon>Bacteria</taxon>
        <taxon>Pseudomonadati</taxon>
        <taxon>Pseudomonadota</taxon>
        <taxon>Betaproteobacteria</taxon>
        <taxon>Burkholderiales</taxon>
        <taxon>Oxalobacteraceae</taxon>
        <taxon>Telluria group</taxon>
        <taxon>Duganella</taxon>
    </lineage>
</organism>
<gene>
    <name evidence="2" type="ORF">GTP23_06720</name>
</gene>
<sequence length="244" mass="26446">MLQKIASSDSQRFAGRVAVVGAILAWTMAILLMAAAGFDFDAAENPVSMLAFSAEAQNLYRLGMWADILGWYIPFLVVGGFLWQRMRQRMGVDADIALVSLVAYALLGMVGAGMLNLTLPGLATLYTGHDAAGVAAAQATWTALQNAAQGIWNIEAPVLMIWGATAAKYLKAERWGYGGLLKFDVALFGIEFLLNLLGRRDFAMSVQMLTLLIHPLWLLLFGLNLLRLQPVSTSLKDAPRGQAI</sequence>
<accession>A0A845HYZ2</accession>
<dbReference type="RefSeq" id="WP_161034367.1">
    <property type="nucleotide sequence ID" value="NZ_WWCL01000001.1"/>
</dbReference>
<dbReference type="AlphaFoldDB" id="A0A845HYZ2"/>
<comment type="caution">
    <text evidence="2">The sequence shown here is derived from an EMBL/GenBank/DDBJ whole genome shotgun (WGS) entry which is preliminary data.</text>
</comment>
<feature type="transmembrane region" description="Helical" evidence="1">
    <location>
        <begin position="175"/>
        <end position="197"/>
    </location>
</feature>
<feature type="transmembrane region" description="Helical" evidence="1">
    <location>
        <begin position="209"/>
        <end position="226"/>
    </location>
</feature>
<protein>
    <recommendedName>
        <fullName evidence="4">DUF4386 family protein</fullName>
    </recommendedName>
</protein>
<dbReference type="Proteomes" id="UP000444316">
    <property type="component" value="Unassembled WGS sequence"/>
</dbReference>
<feature type="transmembrane region" description="Helical" evidence="1">
    <location>
        <begin position="58"/>
        <end position="83"/>
    </location>
</feature>
<name>A0A845HYZ2_9BURK</name>
<keyword evidence="3" id="KW-1185">Reference proteome</keyword>
<reference evidence="2" key="1">
    <citation type="submission" date="2019-12" db="EMBL/GenBank/DDBJ databases">
        <title>Novel species isolated from a subtropical stream in China.</title>
        <authorList>
            <person name="Lu H."/>
        </authorList>
    </citation>
    <scope>NUCLEOTIDE SEQUENCE [LARGE SCALE GENOMIC DNA]</scope>
    <source>
        <strain evidence="2">FT93W</strain>
    </source>
</reference>
<evidence type="ECO:0008006" key="4">
    <source>
        <dbReference type="Google" id="ProtNLM"/>
    </source>
</evidence>
<feature type="transmembrane region" description="Helical" evidence="1">
    <location>
        <begin position="95"/>
        <end position="115"/>
    </location>
</feature>
<dbReference type="EMBL" id="WWCL01000001">
    <property type="protein sequence ID" value="MYN44765.1"/>
    <property type="molecule type" value="Genomic_DNA"/>
</dbReference>
<evidence type="ECO:0000256" key="1">
    <source>
        <dbReference type="SAM" id="Phobius"/>
    </source>
</evidence>